<feature type="domain" description="Replication-associated protein ORF2/G2P" evidence="1">
    <location>
        <begin position="32"/>
        <end position="144"/>
    </location>
</feature>
<dbReference type="EMBL" id="PP511866">
    <property type="protein sequence ID" value="XCD08178.1"/>
    <property type="molecule type" value="Genomic_DNA"/>
</dbReference>
<organism evidence="2">
    <name type="scientific">Dulem virus 191</name>
    <dbReference type="NCBI Taxonomy" id="3145668"/>
    <lineage>
        <taxon>Viruses</taxon>
        <taxon>Monodnaviria</taxon>
        <taxon>Sangervirae</taxon>
        <taxon>Phixviricota</taxon>
        <taxon>Malgrandaviricetes</taxon>
        <taxon>Petitvirales</taxon>
        <taxon>Microviridae</taxon>
        <taxon>Microvirus</taxon>
    </lineage>
</organism>
<accession>A0AAU8B5K9</accession>
<evidence type="ECO:0000313" key="3">
    <source>
        <dbReference type="EMBL" id="XCD08178.1"/>
    </source>
</evidence>
<dbReference type="Pfam" id="PF23343">
    <property type="entry name" value="REP_ORF2-G2P"/>
    <property type="match status" value="1"/>
</dbReference>
<name>A0AAU8B5K9_9VIRU</name>
<dbReference type="InterPro" id="IPR056906">
    <property type="entry name" value="ORF2/G2P_dom"/>
</dbReference>
<reference evidence="2" key="1">
    <citation type="submission" date="2024-03" db="EMBL/GenBank/DDBJ databases">
        <title>Diverse circular DNA viruses in blood, oral, and fecal samples of captive lemurs.</title>
        <authorList>
            <person name="Paietta E.N."/>
            <person name="Kraberger S."/>
            <person name="Lund M.C."/>
            <person name="Custer J.M."/>
            <person name="Vargas K.M."/>
            <person name="Ehmke E.E."/>
            <person name="Yoder A.D."/>
            <person name="Varsani A."/>
        </authorList>
    </citation>
    <scope>NUCLEOTIDE SEQUENCE</scope>
    <source>
        <strain evidence="2">Duke_27FS_18</strain>
        <strain evidence="3">Duke_29_41</strain>
    </source>
</reference>
<protein>
    <submittedName>
        <fullName evidence="2">Replication initiator protein</fullName>
    </submittedName>
</protein>
<evidence type="ECO:0000259" key="1">
    <source>
        <dbReference type="Pfam" id="PF23343"/>
    </source>
</evidence>
<evidence type="ECO:0000313" key="2">
    <source>
        <dbReference type="EMBL" id="XCD07351.1"/>
    </source>
</evidence>
<dbReference type="EMBL" id="PP511786">
    <property type="protein sequence ID" value="XCD07351.1"/>
    <property type="molecule type" value="Genomic_DNA"/>
</dbReference>
<proteinExistence type="predicted"/>
<sequence>MSKEVYYPLLRRRSNWFKRLLAEYRLNQGDTWFCTITYDDEHLPISFDDQDLPQVDVSKRDVQLWFKRIRFSYGDKLGRIRYFIVSEFGENTLRPHYHAIIFTENKCTEELMNEAILKTWHNGYIIDVSRVRGDGALRYVANYILSPMQELRTLCLMSRRPGLGYRSVDRLYSWYRHGIKPIELCSDDPEYQTILAHCLYPTFEKRIKRLEKRKFFSYLPGDKSRGIRASSLPRYFAEKLYTSFERKLLFLSYLNNECREVSRLSPADRQSRFALFDNRERMAEDRYRRSLSKHGGSALTQLYYREKKLQRQDRSGCSDLGSGFCDAEHVESWLGVV</sequence>